<evidence type="ECO:0000256" key="10">
    <source>
        <dbReference type="SAM" id="Phobius"/>
    </source>
</evidence>
<dbReference type="PANTHER" id="PTHR11403">
    <property type="entry name" value="CYTOCHROME C OXIDASE SUBUNIT III"/>
    <property type="match status" value="1"/>
</dbReference>
<evidence type="ECO:0000256" key="9">
    <source>
        <dbReference type="RuleBase" id="RU003376"/>
    </source>
</evidence>
<keyword evidence="4 9" id="KW-0812">Transmembrane</keyword>
<evidence type="ECO:0000256" key="8">
    <source>
        <dbReference type="ARBA" id="ARBA00031625"/>
    </source>
</evidence>
<sequence>MLFSAYQLVDFTEKVSTVWSPVGIESAWFLPFMNTVTLLLSWCTITWSHRYLMIDNIKSSLRMLAFTIALGLIFSTFQLMEYLHADFAFSEVGLKAVYSSQKSR</sequence>
<dbReference type="RefSeq" id="WP_021800016.1">
    <property type="nucleotide sequence ID" value="NZ_APHI01000002.1"/>
</dbReference>
<dbReference type="PROSITE" id="PS50253">
    <property type="entry name" value="COX3"/>
    <property type="match status" value="1"/>
</dbReference>
<evidence type="ECO:0000256" key="4">
    <source>
        <dbReference type="ARBA" id="ARBA00022692"/>
    </source>
</evidence>
<comment type="similarity">
    <text evidence="2 9">Belongs to the cytochrome c oxidase subunit 3 family.</text>
</comment>
<evidence type="ECO:0000256" key="5">
    <source>
        <dbReference type="ARBA" id="ARBA00022967"/>
    </source>
</evidence>
<dbReference type="PATRIC" id="fig|1269275.4.peg.1405"/>
<feature type="transmembrane region" description="Helical" evidence="10">
    <location>
        <begin position="28"/>
        <end position="48"/>
    </location>
</feature>
<evidence type="ECO:0000256" key="1">
    <source>
        <dbReference type="ARBA" id="ARBA00004141"/>
    </source>
</evidence>
<dbReference type="GO" id="GO:0004129">
    <property type="term" value="F:cytochrome-c oxidase activity"/>
    <property type="evidence" value="ECO:0007669"/>
    <property type="project" value="UniProtKB-EC"/>
</dbReference>
<keyword evidence="5" id="KW-1278">Translocase</keyword>
<evidence type="ECO:0000256" key="2">
    <source>
        <dbReference type="ARBA" id="ARBA00010581"/>
    </source>
</evidence>
<dbReference type="SUPFAM" id="SSF81452">
    <property type="entry name" value="Cytochrome c oxidase subunit III-like"/>
    <property type="match status" value="1"/>
</dbReference>
<dbReference type="InterPro" id="IPR035973">
    <property type="entry name" value="Cyt_c_oxidase_su3-like_sf"/>
</dbReference>
<dbReference type="InterPro" id="IPR000298">
    <property type="entry name" value="Cyt_c_oxidase-like_su3"/>
</dbReference>
<dbReference type="EC" id="7.1.1.9" evidence="3"/>
<dbReference type="Proteomes" id="UP000053165">
    <property type="component" value="Unassembled WGS sequence"/>
</dbReference>
<organism evidence="12 13">
    <name type="scientific">Anaplasma phagocytophilum str. CRT38</name>
    <dbReference type="NCBI Taxonomy" id="1269275"/>
    <lineage>
        <taxon>Bacteria</taxon>
        <taxon>Pseudomonadati</taxon>
        <taxon>Pseudomonadota</taxon>
        <taxon>Alphaproteobacteria</taxon>
        <taxon>Rickettsiales</taxon>
        <taxon>Anaplasmataceae</taxon>
        <taxon>Anaplasma</taxon>
        <taxon>phagocytophilum group</taxon>
    </lineage>
</organism>
<feature type="transmembrane region" description="Helical" evidence="10">
    <location>
        <begin position="60"/>
        <end position="80"/>
    </location>
</feature>
<feature type="domain" description="Heme-copper oxidase subunit III family profile" evidence="11">
    <location>
        <begin position="1"/>
        <end position="104"/>
    </location>
</feature>
<dbReference type="Gene3D" id="1.20.120.80">
    <property type="entry name" value="Cytochrome c oxidase, subunit III, four-helix bundle"/>
    <property type="match status" value="1"/>
</dbReference>
<proteinExistence type="inferred from homology"/>
<keyword evidence="7 10" id="KW-0472">Membrane</keyword>
<protein>
    <recommendedName>
        <fullName evidence="3">cytochrome-c oxidase</fullName>
        <ecNumber evidence="3">7.1.1.9</ecNumber>
    </recommendedName>
    <alternativeName>
        <fullName evidence="8">Cytochrome c oxidase polypeptide III</fullName>
    </alternativeName>
</protein>
<comment type="subcellular location">
    <subcellularLocation>
        <location evidence="9">Cell membrane</location>
        <topology evidence="9">Multi-pass membrane protein</topology>
    </subcellularLocation>
    <subcellularLocation>
        <location evidence="1">Membrane</location>
        <topology evidence="1">Multi-pass membrane protein</topology>
    </subcellularLocation>
</comment>
<evidence type="ECO:0000313" key="12">
    <source>
        <dbReference type="EMBL" id="EOA62728.1"/>
    </source>
</evidence>
<evidence type="ECO:0000256" key="6">
    <source>
        <dbReference type="ARBA" id="ARBA00022989"/>
    </source>
</evidence>
<reference evidence="12 13" key="1">
    <citation type="submission" date="2013-03" db="EMBL/GenBank/DDBJ databases">
        <title>Genome sequence of Anaplasma phagocytophilum strain CRT38.</title>
        <authorList>
            <person name="Felsheim R.F."/>
            <person name="Kurtti T.J."/>
            <person name="Munderloh U.G."/>
        </authorList>
    </citation>
    <scope>NUCLEOTIDE SEQUENCE [LARGE SCALE GENOMIC DNA]</scope>
    <source>
        <strain evidence="12 13">CRT38</strain>
    </source>
</reference>
<dbReference type="Pfam" id="PF00510">
    <property type="entry name" value="COX3"/>
    <property type="match status" value="1"/>
</dbReference>
<dbReference type="InterPro" id="IPR013833">
    <property type="entry name" value="Cyt_c_oxidase_su3_a-hlx"/>
</dbReference>
<keyword evidence="6 10" id="KW-1133">Transmembrane helix</keyword>
<evidence type="ECO:0000259" key="11">
    <source>
        <dbReference type="PROSITE" id="PS50253"/>
    </source>
</evidence>
<evidence type="ECO:0000256" key="3">
    <source>
        <dbReference type="ARBA" id="ARBA00012949"/>
    </source>
</evidence>
<gene>
    <name evidence="12" type="ORF">CRT38_05687</name>
</gene>
<dbReference type="PANTHER" id="PTHR11403:SF7">
    <property type="entry name" value="CYTOCHROME C OXIDASE SUBUNIT 3"/>
    <property type="match status" value="1"/>
</dbReference>
<dbReference type="AlphaFoldDB" id="S6G8N0"/>
<dbReference type="InterPro" id="IPR024791">
    <property type="entry name" value="Cyt_c/ubiquinol_Oxase_su3"/>
</dbReference>
<dbReference type="EMBL" id="APHI01000002">
    <property type="protein sequence ID" value="EOA62728.1"/>
    <property type="molecule type" value="Genomic_DNA"/>
</dbReference>
<accession>S6G8N0</accession>
<name>S6G8N0_ANAPH</name>
<comment type="caution">
    <text evidence="12">The sequence shown here is derived from an EMBL/GenBank/DDBJ whole genome shotgun (WGS) entry which is preliminary data.</text>
</comment>
<evidence type="ECO:0000313" key="13">
    <source>
        <dbReference type="Proteomes" id="UP000053165"/>
    </source>
</evidence>
<evidence type="ECO:0000256" key="7">
    <source>
        <dbReference type="ARBA" id="ARBA00023136"/>
    </source>
</evidence>
<dbReference type="GO" id="GO:0019646">
    <property type="term" value="P:aerobic electron transport chain"/>
    <property type="evidence" value="ECO:0007669"/>
    <property type="project" value="InterPro"/>
</dbReference>
<dbReference type="GO" id="GO:0005886">
    <property type="term" value="C:plasma membrane"/>
    <property type="evidence" value="ECO:0007669"/>
    <property type="project" value="UniProtKB-SubCell"/>
</dbReference>